<proteinExistence type="predicted"/>
<gene>
    <name evidence="6" type="ORF">ACFQKD_03595</name>
</gene>
<feature type="binding site" evidence="3">
    <location>
        <begin position="7"/>
        <end position="12"/>
    </location>
    <ligand>
        <name>NAD(+)</name>
        <dbReference type="ChEBI" id="CHEBI:57540"/>
    </ligand>
</feature>
<dbReference type="EMBL" id="JBHTAG010000002">
    <property type="protein sequence ID" value="MFC7096379.1"/>
    <property type="molecule type" value="Genomic_DNA"/>
</dbReference>
<dbReference type="SUPFAM" id="SSF48179">
    <property type="entry name" value="6-phosphogluconate dehydrogenase C-terminal domain-like"/>
    <property type="match status" value="1"/>
</dbReference>
<feature type="domain" description="3-hydroxyacyl-CoA dehydrogenase C-terminal" evidence="4">
    <location>
        <begin position="184"/>
        <end position="279"/>
    </location>
</feature>
<reference evidence="6 7" key="1">
    <citation type="journal article" date="2019" name="Int. J. Syst. Evol. Microbiol.">
        <title>The Global Catalogue of Microorganisms (GCM) 10K type strain sequencing project: providing services to taxonomists for standard genome sequencing and annotation.</title>
        <authorList>
            <consortium name="The Broad Institute Genomics Platform"/>
            <consortium name="The Broad Institute Genome Sequencing Center for Infectious Disease"/>
            <person name="Wu L."/>
            <person name="Ma J."/>
        </authorList>
    </citation>
    <scope>NUCLEOTIDE SEQUENCE [LARGE SCALE GENOMIC DNA]</scope>
    <source>
        <strain evidence="6 7">DT55</strain>
    </source>
</reference>
<feature type="binding site" evidence="3">
    <location>
        <position position="95"/>
    </location>
    <ligand>
        <name>NAD(+)</name>
        <dbReference type="ChEBI" id="CHEBI:57540"/>
    </ligand>
</feature>
<keyword evidence="1 6" id="KW-0560">Oxidoreductase</keyword>
<feature type="site" description="Important for catalytic activity" evidence="2">
    <location>
        <position position="138"/>
    </location>
</feature>
<comment type="caution">
    <text evidence="6">The sequence shown here is derived from an EMBL/GenBank/DDBJ whole genome shotgun (WGS) entry which is preliminary data.</text>
</comment>
<dbReference type="SUPFAM" id="SSF51735">
    <property type="entry name" value="NAD(P)-binding Rossmann-fold domains"/>
    <property type="match status" value="1"/>
</dbReference>
<dbReference type="PANTHER" id="PTHR48075">
    <property type="entry name" value="3-HYDROXYACYL-COA DEHYDROGENASE FAMILY PROTEIN"/>
    <property type="match status" value="1"/>
</dbReference>
<dbReference type="GeneID" id="79269734"/>
<dbReference type="InterPro" id="IPR036291">
    <property type="entry name" value="NAD(P)-bd_dom_sf"/>
</dbReference>
<feature type="binding site" evidence="3">
    <location>
        <position position="90"/>
    </location>
    <ligand>
        <name>NAD(+)</name>
        <dbReference type="ChEBI" id="CHEBI:57540"/>
    </ligand>
</feature>
<keyword evidence="7" id="KW-1185">Reference proteome</keyword>
<dbReference type="AlphaFoldDB" id="A0ABD5WXV3"/>
<protein>
    <submittedName>
        <fullName evidence="6">3-hydroxyacyl-CoA dehydrogenase family protein</fullName>
        <ecNumber evidence="6">1.1.1.35</ecNumber>
    </submittedName>
</protein>
<keyword evidence="3" id="KW-0520">NAD</keyword>
<dbReference type="Pfam" id="PF02737">
    <property type="entry name" value="3HCDH_N"/>
    <property type="match status" value="1"/>
</dbReference>
<dbReference type="InterPro" id="IPR022694">
    <property type="entry name" value="3-OHacyl-CoA_DH"/>
</dbReference>
<dbReference type="Gene3D" id="3.40.50.720">
    <property type="entry name" value="NAD(P)-binding Rossmann-like Domain"/>
    <property type="match status" value="1"/>
</dbReference>
<evidence type="ECO:0000256" key="1">
    <source>
        <dbReference type="ARBA" id="ARBA00023002"/>
    </source>
</evidence>
<dbReference type="InterPro" id="IPR013328">
    <property type="entry name" value="6PGD_dom2"/>
</dbReference>
<dbReference type="FunFam" id="3.40.50.720:FF:000009">
    <property type="entry name" value="Fatty oxidation complex, alpha subunit"/>
    <property type="match status" value="1"/>
</dbReference>
<dbReference type="GO" id="GO:0032787">
    <property type="term" value="P:monocarboxylic acid metabolic process"/>
    <property type="evidence" value="ECO:0007669"/>
    <property type="project" value="UniProtKB-ARBA"/>
</dbReference>
<dbReference type="GO" id="GO:0003857">
    <property type="term" value="F:(3S)-3-hydroxyacyl-CoA dehydrogenase (NAD+) activity"/>
    <property type="evidence" value="ECO:0007669"/>
    <property type="project" value="UniProtKB-EC"/>
</dbReference>
<evidence type="ECO:0000313" key="6">
    <source>
        <dbReference type="EMBL" id="MFC7096379.1"/>
    </source>
</evidence>
<dbReference type="PANTHER" id="PTHR48075:SF5">
    <property type="entry name" value="3-HYDROXYBUTYRYL-COA DEHYDROGENASE"/>
    <property type="match status" value="1"/>
</dbReference>
<evidence type="ECO:0000256" key="3">
    <source>
        <dbReference type="PIRSR" id="PIRSR000105-2"/>
    </source>
</evidence>
<dbReference type="Gene3D" id="1.10.1040.10">
    <property type="entry name" value="N-(1-d-carboxylethyl)-l-norvaline Dehydrogenase, domain 2"/>
    <property type="match status" value="1"/>
</dbReference>
<feature type="domain" description="3-hydroxyacyl-CoA dehydrogenase NAD binding" evidence="5">
    <location>
        <begin position="3"/>
        <end position="181"/>
    </location>
</feature>
<dbReference type="Proteomes" id="UP001596388">
    <property type="component" value="Unassembled WGS sequence"/>
</dbReference>
<dbReference type="InterPro" id="IPR006176">
    <property type="entry name" value="3-OHacyl-CoA_DH_NAD-bd"/>
</dbReference>
<evidence type="ECO:0000313" key="7">
    <source>
        <dbReference type="Proteomes" id="UP001596388"/>
    </source>
</evidence>
<evidence type="ECO:0000256" key="2">
    <source>
        <dbReference type="PIRSR" id="PIRSR000105-1"/>
    </source>
</evidence>
<dbReference type="RefSeq" id="WP_276239149.1">
    <property type="nucleotide sequence ID" value="NZ_CP119989.1"/>
</dbReference>
<dbReference type="PIRSF" id="PIRSF000105">
    <property type="entry name" value="HCDH"/>
    <property type="match status" value="1"/>
</dbReference>
<evidence type="ECO:0000259" key="4">
    <source>
        <dbReference type="Pfam" id="PF00725"/>
    </source>
</evidence>
<feature type="binding site" evidence="3">
    <location>
        <position position="141"/>
    </location>
    <ligand>
        <name>NAD(+)</name>
        <dbReference type="ChEBI" id="CHEBI:57540"/>
    </ligand>
</feature>
<feature type="binding site" evidence="3">
    <location>
        <position position="30"/>
    </location>
    <ligand>
        <name>NAD(+)</name>
        <dbReference type="ChEBI" id="CHEBI:57540"/>
    </ligand>
</feature>
<dbReference type="EC" id="1.1.1.35" evidence="6"/>
<dbReference type="InterPro" id="IPR008927">
    <property type="entry name" value="6-PGluconate_DH-like_C_sf"/>
</dbReference>
<dbReference type="InterPro" id="IPR006108">
    <property type="entry name" value="3HC_DH_C"/>
</dbReference>
<feature type="binding site" evidence="3">
    <location>
        <position position="271"/>
    </location>
    <ligand>
        <name>NAD(+)</name>
        <dbReference type="ChEBI" id="CHEBI:57540"/>
    </ligand>
</feature>
<accession>A0ABD5WXV3</accession>
<name>A0ABD5WXV3_9EURY</name>
<evidence type="ECO:0000259" key="5">
    <source>
        <dbReference type="Pfam" id="PF02737"/>
    </source>
</evidence>
<organism evidence="6 7">
    <name type="scientific">Halobaculum marinum</name>
    <dbReference type="NCBI Taxonomy" id="3031996"/>
    <lineage>
        <taxon>Archaea</taxon>
        <taxon>Methanobacteriati</taxon>
        <taxon>Methanobacteriota</taxon>
        <taxon>Stenosarchaea group</taxon>
        <taxon>Halobacteria</taxon>
        <taxon>Halobacteriales</taxon>
        <taxon>Haloferacaceae</taxon>
        <taxon>Halobaculum</taxon>
    </lineage>
</organism>
<dbReference type="Pfam" id="PF00725">
    <property type="entry name" value="3HCDH"/>
    <property type="match status" value="1"/>
</dbReference>
<sequence length="301" mass="31670">MRITVLGAGTMGSGIAHAAATAGHEVALRDIESSYVEDGIESVDATLAGGVERGKVTEAERTAALDRITGTTDLAAAATGADLVIEAVPEDMDLKRETLADAETHVADDAVLASNTSALSVTALADALDHPERLVGLHFFNPVHLMGLVEVVVAERTDEATLATARAFVDSIGKETVEVRDSPGFASSRLGVALGVEAIRMYETGVASVADIDAAMELGYNHPMGPLELTDVVGLDVRLDILEHLREELGERFRPPQALKRKVRAGKLGKKTGEGFYVWEDGEAVRPADDSATGSEGVDDE</sequence>
<feature type="binding site" evidence="3">
    <location>
        <position position="117"/>
    </location>
    <ligand>
        <name>NAD(+)</name>
        <dbReference type="ChEBI" id="CHEBI:57540"/>
    </ligand>
</feature>